<dbReference type="SUPFAM" id="SSF55681">
    <property type="entry name" value="Class II aaRS and biotin synthetases"/>
    <property type="match status" value="1"/>
</dbReference>
<sequence length="268" mass="30803">MKSYPNFQILYYSTVDSTNQLARQFAEQGETKELLVVADQQTAGRGRGGKRWLSVPRECLTFSLLLRPVNKNAEHCPQLALILGLSLAQAMEKLGFHPQLKWPNDVYLNEKKIAGILLENAVRSDRLQWVIAGVGVNINVKKDNFPQKLREIATSLFIEGKKEIATDLFLQEFLTIFSSWYCNWINNNKIQHLLEEYTRRSMVLGRLVTYEKQGKRYQARAERIDENGGLWVIREEERHRLSWGEVSIASDNKTQIQLSFGSDGGETR</sequence>
<dbReference type="InterPro" id="IPR004143">
    <property type="entry name" value="BPL_LPL_catalytic"/>
</dbReference>
<evidence type="ECO:0000313" key="3">
    <source>
        <dbReference type="EMBL" id="OQA61013.1"/>
    </source>
</evidence>
<evidence type="ECO:0000259" key="2">
    <source>
        <dbReference type="PROSITE" id="PS51733"/>
    </source>
</evidence>
<dbReference type="EMBL" id="MWBQ01000025">
    <property type="protein sequence ID" value="OQA61013.1"/>
    <property type="molecule type" value="Genomic_DNA"/>
</dbReference>
<dbReference type="Pfam" id="PF03099">
    <property type="entry name" value="BPL_LplA_LipB"/>
    <property type="match status" value="1"/>
</dbReference>
<evidence type="ECO:0000256" key="1">
    <source>
        <dbReference type="ARBA" id="ARBA00022598"/>
    </source>
</evidence>
<dbReference type="AlphaFoldDB" id="A0A1V5T3A6"/>
<reference evidence="3" key="1">
    <citation type="submission" date="2017-02" db="EMBL/GenBank/DDBJ databases">
        <title>Delving into the versatile metabolic prowess of the omnipresent phylum Bacteroidetes.</title>
        <authorList>
            <person name="Nobu M.K."/>
            <person name="Mei R."/>
            <person name="Narihiro T."/>
            <person name="Kuroda K."/>
            <person name="Liu W.-T."/>
        </authorList>
    </citation>
    <scope>NUCLEOTIDE SEQUENCE</scope>
    <source>
        <strain evidence="3">ADurb.Bin276</strain>
    </source>
</reference>
<gene>
    <name evidence="3" type="primary">birA</name>
    <name evidence="3" type="ORF">BWY41_00407</name>
</gene>
<dbReference type="EC" id="6.3.4.15" evidence="3"/>
<dbReference type="InterPro" id="IPR045864">
    <property type="entry name" value="aa-tRNA-synth_II/BPL/LPL"/>
</dbReference>
<accession>A0A1V5T3A6</accession>
<name>A0A1V5T3A6_9BACT</name>
<dbReference type="NCBIfam" id="TIGR00121">
    <property type="entry name" value="birA_ligase"/>
    <property type="match status" value="1"/>
</dbReference>
<dbReference type="GO" id="GO:0004077">
    <property type="term" value="F:biotin--[biotin carboxyl-carrier protein] ligase activity"/>
    <property type="evidence" value="ECO:0007669"/>
    <property type="project" value="UniProtKB-EC"/>
</dbReference>
<keyword evidence="1 3" id="KW-0436">Ligase</keyword>
<organism evidence="3">
    <name type="scientific">Candidatus Atribacter allofermentans</name>
    <dbReference type="NCBI Taxonomy" id="1852833"/>
    <lineage>
        <taxon>Bacteria</taxon>
        <taxon>Pseudomonadati</taxon>
        <taxon>Atribacterota</taxon>
        <taxon>Atribacteria</taxon>
        <taxon>Atribacterales</taxon>
        <taxon>Atribacteraceae</taxon>
        <taxon>Atribacter</taxon>
    </lineage>
</organism>
<proteinExistence type="predicted"/>
<feature type="domain" description="BPL/LPL catalytic" evidence="2">
    <location>
        <begin position="2"/>
        <end position="185"/>
    </location>
</feature>
<dbReference type="Gene3D" id="3.30.930.10">
    <property type="entry name" value="Bira Bifunctional Protein, Domain 2"/>
    <property type="match status" value="1"/>
</dbReference>
<dbReference type="Gene3D" id="2.30.30.100">
    <property type="match status" value="1"/>
</dbReference>
<dbReference type="InterPro" id="IPR004408">
    <property type="entry name" value="Biotin_CoA_COase_ligase"/>
</dbReference>
<dbReference type="GO" id="GO:0005737">
    <property type="term" value="C:cytoplasm"/>
    <property type="evidence" value="ECO:0007669"/>
    <property type="project" value="TreeGrafter"/>
</dbReference>
<dbReference type="PANTHER" id="PTHR12835">
    <property type="entry name" value="BIOTIN PROTEIN LIGASE"/>
    <property type="match status" value="1"/>
</dbReference>
<protein>
    <submittedName>
        <fullName evidence="3">Bifunctional ligase/repressor BirA</fullName>
        <ecNumber evidence="3">6.3.4.15</ecNumber>
    </submittedName>
</protein>
<dbReference type="PROSITE" id="PS51733">
    <property type="entry name" value="BPL_LPL_CATALYTIC"/>
    <property type="match status" value="1"/>
</dbReference>
<dbReference type="PANTHER" id="PTHR12835:SF5">
    <property type="entry name" value="BIOTIN--PROTEIN LIGASE"/>
    <property type="match status" value="1"/>
</dbReference>
<comment type="caution">
    <text evidence="3">The sequence shown here is derived from an EMBL/GenBank/DDBJ whole genome shotgun (WGS) entry which is preliminary data.</text>
</comment>
<dbReference type="Proteomes" id="UP000485569">
    <property type="component" value="Unassembled WGS sequence"/>
</dbReference>
<dbReference type="CDD" id="cd16442">
    <property type="entry name" value="BPL"/>
    <property type="match status" value="1"/>
</dbReference>